<dbReference type="EMBL" id="LOED01000020">
    <property type="protein sequence ID" value="KXG76396.1"/>
    <property type="molecule type" value="Genomic_DNA"/>
</dbReference>
<dbReference type="GO" id="GO:0016020">
    <property type="term" value="C:membrane"/>
    <property type="evidence" value="ECO:0007669"/>
    <property type="project" value="UniProtKB-SubCell"/>
</dbReference>
<evidence type="ECO:0008006" key="8">
    <source>
        <dbReference type="Google" id="ProtNLM"/>
    </source>
</evidence>
<evidence type="ECO:0000256" key="5">
    <source>
        <dbReference type="SAM" id="Phobius"/>
    </source>
</evidence>
<organism evidence="6 7">
    <name type="scientific">Fervidicola ferrireducens</name>
    <dbReference type="NCBI Taxonomy" id="520764"/>
    <lineage>
        <taxon>Bacteria</taxon>
        <taxon>Bacillati</taxon>
        <taxon>Bacillota</taxon>
        <taxon>Clostridia</taxon>
        <taxon>Thermosediminibacterales</taxon>
        <taxon>Thermosediminibacteraceae</taxon>
        <taxon>Fervidicola</taxon>
    </lineage>
</organism>
<evidence type="ECO:0000313" key="7">
    <source>
        <dbReference type="Proteomes" id="UP000070427"/>
    </source>
</evidence>
<feature type="transmembrane region" description="Helical" evidence="5">
    <location>
        <begin position="26"/>
        <end position="44"/>
    </location>
</feature>
<comment type="subcellular location">
    <subcellularLocation>
        <location evidence="1">Membrane</location>
        <topology evidence="1">Multi-pass membrane protein</topology>
    </subcellularLocation>
</comment>
<dbReference type="FunCoup" id="A0A140L771">
    <property type="interactions" value="13"/>
</dbReference>
<dbReference type="InterPro" id="IPR003825">
    <property type="entry name" value="Colicin-V_CvpA"/>
</dbReference>
<evidence type="ECO:0000256" key="2">
    <source>
        <dbReference type="ARBA" id="ARBA00022692"/>
    </source>
</evidence>
<keyword evidence="3 5" id="KW-1133">Transmembrane helix</keyword>
<dbReference type="Proteomes" id="UP000070427">
    <property type="component" value="Unassembled WGS sequence"/>
</dbReference>
<dbReference type="OrthoDB" id="1725562at2"/>
<keyword evidence="7" id="KW-1185">Reference proteome</keyword>
<dbReference type="InParanoid" id="A0A140L771"/>
<protein>
    <recommendedName>
        <fullName evidence="8">Colicin V production protein</fullName>
    </recommendedName>
</protein>
<evidence type="ECO:0000313" key="6">
    <source>
        <dbReference type="EMBL" id="KXG76396.1"/>
    </source>
</evidence>
<dbReference type="PANTHER" id="PTHR37306:SF1">
    <property type="entry name" value="COLICIN V PRODUCTION PROTEIN"/>
    <property type="match status" value="1"/>
</dbReference>
<reference evidence="6 7" key="1">
    <citation type="submission" date="2015-12" db="EMBL/GenBank/DDBJ databases">
        <title>Draft genome sequnece of Fervidicola ferrireducens strain Y170.</title>
        <authorList>
            <person name="Patel B.K."/>
        </authorList>
    </citation>
    <scope>NUCLEOTIDE SEQUENCE [LARGE SCALE GENOMIC DNA]</scope>
    <source>
        <strain evidence="6 7">Y170</strain>
    </source>
</reference>
<dbReference type="GO" id="GO:0009403">
    <property type="term" value="P:toxin biosynthetic process"/>
    <property type="evidence" value="ECO:0007669"/>
    <property type="project" value="InterPro"/>
</dbReference>
<sequence length="190" mass="20712">MNWLDILLLLIFLKSAIEGFTRGFVLSAFRILGVLTALYVGLFYRDTAANFIKGNVNVNEALKPVLNMTGSRANPGALPAGPAIDSLVQMALSAISFLIIFLAVQLLFAVLGFFVNGMFRFSGLSLPNRILGFLLGLLSTSLWVVLINSVITPFVMAWPGSVLERGISGSYILQKLKFLDFITPVVIKLI</sequence>
<keyword evidence="4 5" id="KW-0472">Membrane</keyword>
<dbReference type="PANTHER" id="PTHR37306">
    <property type="entry name" value="COLICIN V PRODUCTION PROTEIN"/>
    <property type="match status" value="1"/>
</dbReference>
<feature type="transmembrane region" description="Helical" evidence="5">
    <location>
        <begin position="131"/>
        <end position="158"/>
    </location>
</feature>
<feature type="transmembrane region" description="Helical" evidence="5">
    <location>
        <begin position="94"/>
        <end position="119"/>
    </location>
</feature>
<comment type="caution">
    <text evidence="6">The sequence shown here is derived from an EMBL/GenBank/DDBJ whole genome shotgun (WGS) entry which is preliminary data.</text>
</comment>
<proteinExistence type="predicted"/>
<dbReference type="Pfam" id="PF02674">
    <property type="entry name" value="Colicin_V"/>
    <property type="match status" value="1"/>
</dbReference>
<evidence type="ECO:0000256" key="3">
    <source>
        <dbReference type="ARBA" id="ARBA00022989"/>
    </source>
</evidence>
<evidence type="ECO:0000256" key="1">
    <source>
        <dbReference type="ARBA" id="ARBA00004141"/>
    </source>
</evidence>
<dbReference type="STRING" id="520764.AN618_16360"/>
<name>A0A140L771_9FIRM</name>
<evidence type="ECO:0000256" key="4">
    <source>
        <dbReference type="ARBA" id="ARBA00023136"/>
    </source>
</evidence>
<accession>A0A140L771</accession>
<gene>
    <name evidence="6" type="ORF">AN618_16360</name>
</gene>
<dbReference type="AlphaFoldDB" id="A0A140L771"/>
<keyword evidence="2 5" id="KW-0812">Transmembrane</keyword>
<dbReference type="RefSeq" id="WP_066353775.1">
    <property type="nucleotide sequence ID" value="NZ_LOED01000020.1"/>
</dbReference>